<dbReference type="STRING" id="1306953.J121_513"/>
<feature type="region of interest" description="Disordered" evidence="1">
    <location>
        <begin position="187"/>
        <end position="215"/>
    </location>
</feature>
<evidence type="ECO:0000313" key="4">
    <source>
        <dbReference type="Proteomes" id="UP000037446"/>
    </source>
</evidence>
<dbReference type="Gene3D" id="3.30.530.20">
    <property type="match status" value="1"/>
</dbReference>
<protein>
    <submittedName>
        <fullName evidence="3">Polyketide cyclase</fullName>
    </submittedName>
</protein>
<dbReference type="InterPro" id="IPR023393">
    <property type="entry name" value="START-like_dom_sf"/>
</dbReference>
<feature type="signal peptide" evidence="2">
    <location>
        <begin position="1"/>
        <end position="21"/>
    </location>
</feature>
<comment type="caution">
    <text evidence="3">The sequence shown here is derived from an EMBL/GenBank/DDBJ whole genome shotgun (WGS) entry which is preliminary data.</text>
</comment>
<keyword evidence="2" id="KW-0732">Signal</keyword>
<evidence type="ECO:0000256" key="2">
    <source>
        <dbReference type="SAM" id="SignalP"/>
    </source>
</evidence>
<dbReference type="EMBL" id="JYNE01000005">
    <property type="protein sequence ID" value="KNH03538.1"/>
    <property type="molecule type" value="Genomic_DNA"/>
</dbReference>
<evidence type="ECO:0000313" key="3">
    <source>
        <dbReference type="EMBL" id="KNH03538.1"/>
    </source>
</evidence>
<organism evidence="3 4">
    <name type="scientific">Qipengyuania citrea LAMA 915</name>
    <dbReference type="NCBI Taxonomy" id="1306953"/>
    <lineage>
        <taxon>Bacteria</taxon>
        <taxon>Pseudomonadati</taxon>
        <taxon>Pseudomonadota</taxon>
        <taxon>Alphaproteobacteria</taxon>
        <taxon>Sphingomonadales</taxon>
        <taxon>Erythrobacteraceae</taxon>
        <taxon>Qipengyuania</taxon>
    </lineage>
</organism>
<dbReference type="AlphaFoldDB" id="A0A0L1KHR3"/>
<feature type="chain" id="PRO_5005554502" evidence="2">
    <location>
        <begin position="22"/>
        <end position="215"/>
    </location>
</feature>
<dbReference type="PROSITE" id="PS51257">
    <property type="entry name" value="PROKAR_LIPOPROTEIN"/>
    <property type="match status" value="1"/>
</dbReference>
<gene>
    <name evidence="3" type="ORF">J121_513</name>
</gene>
<proteinExistence type="predicted"/>
<dbReference type="RefSeq" id="WP_157052029.1">
    <property type="nucleotide sequence ID" value="NZ_JYNE01000005.1"/>
</dbReference>
<evidence type="ECO:0000256" key="1">
    <source>
        <dbReference type="SAM" id="MobiDB-lite"/>
    </source>
</evidence>
<sequence length="215" mass="22518">MRLAGTLFAAAALGCAAPLSAEVAETTASGFVTRDMAEVAATPMQTWLALIRPGAWWNDAHTWSADAANMTLTPQAGGCLCERVPGEDRADGFSLDGSVQHMVVVQSYPLKNLRMRGGLGPLQGEPATGVLTITLEEIDGGTRIRWEYVVGGYMRYEVPTIAAAVDQVMSQQLHGLRDHLGALGGAAATVPRDSDPAPADEASLEDQIDALDGAG</sequence>
<dbReference type="SUPFAM" id="SSF55961">
    <property type="entry name" value="Bet v1-like"/>
    <property type="match status" value="1"/>
</dbReference>
<accession>A0A0L1KHR3</accession>
<reference evidence="3" key="1">
    <citation type="submission" date="2015-02" db="EMBL/GenBank/DDBJ databases">
        <authorList>
            <person name="Chooi Y.-H."/>
        </authorList>
    </citation>
    <scope>NUCLEOTIDE SEQUENCE [LARGE SCALE GENOMIC DNA]</scope>
    <source>
        <strain evidence="3">LAMA 915</strain>
    </source>
</reference>
<name>A0A0L1KHR3_9SPHN</name>
<dbReference type="Proteomes" id="UP000037446">
    <property type="component" value="Unassembled WGS sequence"/>
</dbReference>
<dbReference type="PATRIC" id="fig|1306953.7.peg.520"/>